<dbReference type="RefSeq" id="WP_378245514.1">
    <property type="nucleotide sequence ID" value="NZ_JBHSKF010000003.1"/>
</dbReference>
<proteinExistence type="predicted"/>
<evidence type="ECO:0000313" key="4">
    <source>
        <dbReference type="Proteomes" id="UP001596157"/>
    </source>
</evidence>
<organism evidence="3 4">
    <name type="scientific">Actinokineospora guangxiensis</name>
    <dbReference type="NCBI Taxonomy" id="1490288"/>
    <lineage>
        <taxon>Bacteria</taxon>
        <taxon>Bacillati</taxon>
        <taxon>Actinomycetota</taxon>
        <taxon>Actinomycetes</taxon>
        <taxon>Pseudonocardiales</taxon>
        <taxon>Pseudonocardiaceae</taxon>
        <taxon>Actinokineospora</taxon>
    </lineage>
</organism>
<protein>
    <recommendedName>
        <fullName evidence="2">Outer membrane channel protein CpnT-like N-terminal domain-containing protein</fullName>
    </recommendedName>
</protein>
<dbReference type="InterPro" id="IPR036689">
    <property type="entry name" value="ESAT-6-like_sf"/>
</dbReference>
<sequence length="516" mass="53620">MTNPSTTNPGTTNPSTTNPSTGATVVSFTPEGNGEQAAQSIGGNVRAAKSAIESGDWLEATSAVTNVAMDVINIAGDPLGAAASAGFGWIIEHISFLREPFDALLGDANSIMGGAQSWTRAGGELDATAQRYRQASQQETCNWRGTAGDAYRRASETQAEGLEALAQVSRAIGQAIQSAGQMLAEVRKTVLEMINKCVMKVIQIIIQALASSWLSFGASIAQGIAQSVATAVQTAQKIVSKVQQFVSKLQKIISTIKKVVELAKTVKQLLETIGGRANTSPRAQGTHNTPIDTSRIDAAADARYTNPGQVNGATYAQAATPNYGYDQYRPGQPTGGPSYGQNPPPPSYGGFQTLPAGGGGQRPGYQTPPPPGRPSTVTGPTGGGGYGPSGPPPDPGAPASRVDRARWIGSAVEMLISHGVPPERINPGEIAQIVDRVSGGNPHAMNTGAPSAAEGYPPKGLMQITDPQFAQHQVPGHGNIWEPVDNLLAGVLYMLAQFGTLMQAMEAQPAFTTQTA</sequence>
<dbReference type="SUPFAM" id="SSF140453">
    <property type="entry name" value="EsxAB dimer-like"/>
    <property type="match status" value="1"/>
</dbReference>
<feature type="domain" description="Outer membrane channel protein CpnT-like N-terminal" evidence="2">
    <location>
        <begin position="115"/>
        <end position="231"/>
    </location>
</feature>
<dbReference type="InterPro" id="IPR023346">
    <property type="entry name" value="Lysozyme-like_dom_sf"/>
</dbReference>
<comment type="caution">
    <text evidence="3">The sequence shown here is derived from an EMBL/GenBank/DDBJ whole genome shotgun (WGS) entry which is preliminary data.</text>
</comment>
<evidence type="ECO:0000313" key="3">
    <source>
        <dbReference type="EMBL" id="MFC5287003.1"/>
    </source>
</evidence>
<dbReference type="Proteomes" id="UP001596157">
    <property type="component" value="Unassembled WGS sequence"/>
</dbReference>
<dbReference type="InterPro" id="IPR038332">
    <property type="entry name" value="PPE_sf"/>
</dbReference>
<evidence type="ECO:0000256" key="1">
    <source>
        <dbReference type="SAM" id="MobiDB-lite"/>
    </source>
</evidence>
<accession>A0ABW0EHX1</accession>
<evidence type="ECO:0000259" key="2">
    <source>
        <dbReference type="Pfam" id="PF25547"/>
    </source>
</evidence>
<dbReference type="Pfam" id="PF25547">
    <property type="entry name" value="WXG100_2"/>
    <property type="match status" value="1"/>
</dbReference>
<keyword evidence="4" id="KW-1185">Reference proteome</keyword>
<dbReference type="Gene3D" id="1.20.1260.20">
    <property type="entry name" value="PPE superfamily"/>
    <property type="match status" value="1"/>
</dbReference>
<dbReference type="EMBL" id="JBHSKF010000003">
    <property type="protein sequence ID" value="MFC5287003.1"/>
    <property type="molecule type" value="Genomic_DNA"/>
</dbReference>
<feature type="region of interest" description="Disordered" evidence="1">
    <location>
        <begin position="322"/>
        <end position="401"/>
    </location>
</feature>
<feature type="region of interest" description="Disordered" evidence="1">
    <location>
        <begin position="1"/>
        <end position="22"/>
    </location>
</feature>
<gene>
    <name evidence="3" type="ORF">ACFPM7_08060</name>
</gene>
<reference evidence="4" key="1">
    <citation type="journal article" date="2019" name="Int. J. Syst. Evol. Microbiol.">
        <title>The Global Catalogue of Microorganisms (GCM) 10K type strain sequencing project: providing services to taxonomists for standard genome sequencing and annotation.</title>
        <authorList>
            <consortium name="The Broad Institute Genomics Platform"/>
            <consortium name="The Broad Institute Genome Sequencing Center for Infectious Disease"/>
            <person name="Wu L."/>
            <person name="Ma J."/>
        </authorList>
    </citation>
    <scope>NUCLEOTIDE SEQUENCE [LARGE SCALE GENOMIC DNA]</scope>
    <source>
        <strain evidence="4">CCUG 59778</strain>
    </source>
</reference>
<name>A0ABW0EHX1_9PSEU</name>
<dbReference type="SUPFAM" id="SSF53955">
    <property type="entry name" value="Lysozyme-like"/>
    <property type="match status" value="1"/>
</dbReference>
<dbReference type="InterPro" id="IPR057746">
    <property type="entry name" value="CpnT-like_N"/>
</dbReference>